<name>A0AAQ4E2L6_AMBAM</name>
<comment type="caution">
    <text evidence="2">The sequence shown here is derived from an EMBL/GenBank/DDBJ whole genome shotgun (WGS) entry which is preliminary data.</text>
</comment>
<dbReference type="Proteomes" id="UP001321473">
    <property type="component" value="Unassembled WGS sequence"/>
</dbReference>
<dbReference type="EMBL" id="JARKHS020023250">
    <property type="protein sequence ID" value="KAK8768956.1"/>
    <property type="molecule type" value="Genomic_DNA"/>
</dbReference>
<sequence>MASPAPVSPPNSCDSDSVGDPEGETAARRRPEHSQSGSNYYSERRNIVRASKRQQVHRATAETDNVSRTPFWRSPATRAAAGPRRGGDNEDARRTKTKGQVPAAADTARNSKSDGARGNRRI</sequence>
<accession>A0AAQ4E2L6</accession>
<evidence type="ECO:0000256" key="1">
    <source>
        <dbReference type="SAM" id="MobiDB-lite"/>
    </source>
</evidence>
<evidence type="ECO:0000313" key="2">
    <source>
        <dbReference type="EMBL" id="KAK8768956.1"/>
    </source>
</evidence>
<keyword evidence="3" id="KW-1185">Reference proteome</keyword>
<feature type="compositionally biased region" description="Basic and acidic residues" evidence="1">
    <location>
        <begin position="85"/>
        <end position="94"/>
    </location>
</feature>
<proteinExistence type="predicted"/>
<evidence type="ECO:0000313" key="3">
    <source>
        <dbReference type="Proteomes" id="UP001321473"/>
    </source>
</evidence>
<dbReference type="AlphaFoldDB" id="A0AAQ4E2L6"/>
<protein>
    <submittedName>
        <fullName evidence="2">Uncharacterized protein</fullName>
    </submittedName>
</protein>
<feature type="compositionally biased region" description="Basic and acidic residues" evidence="1">
    <location>
        <begin position="109"/>
        <end position="122"/>
    </location>
</feature>
<reference evidence="2 3" key="1">
    <citation type="journal article" date="2023" name="Arcadia Sci">
        <title>De novo assembly of a long-read Amblyomma americanum tick genome.</title>
        <authorList>
            <person name="Chou S."/>
            <person name="Poskanzer K.E."/>
            <person name="Rollins M."/>
            <person name="Thuy-Boun P.S."/>
        </authorList>
    </citation>
    <scope>NUCLEOTIDE SEQUENCE [LARGE SCALE GENOMIC DNA]</scope>
    <source>
        <strain evidence="2">F_SG_1</strain>
        <tissue evidence="2">Salivary glands</tissue>
    </source>
</reference>
<organism evidence="2 3">
    <name type="scientific">Amblyomma americanum</name>
    <name type="common">Lone star tick</name>
    <dbReference type="NCBI Taxonomy" id="6943"/>
    <lineage>
        <taxon>Eukaryota</taxon>
        <taxon>Metazoa</taxon>
        <taxon>Ecdysozoa</taxon>
        <taxon>Arthropoda</taxon>
        <taxon>Chelicerata</taxon>
        <taxon>Arachnida</taxon>
        <taxon>Acari</taxon>
        <taxon>Parasitiformes</taxon>
        <taxon>Ixodida</taxon>
        <taxon>Ixodoidea</taxon>
        <taxon>Ixodidae</taxon>
        <taxon>Amblyomminae</taxon>
        <taxon>Amblyomma</taxon>
    </lineage>
</organism>
<feature type="region of interest" description="Disordered" evidence="1">
    <location>
        <begin position="1"/>
        <end position="122"/>
    </location>
</feature>
<gene>
    <name evidence="2" type="ORF">V5799_014579</name>
</gene>